<dbReference type="RefSeq" id="WP_180857278.1">
    <property type="nucleotide sequence ID" value="NZ_CAIJDE010000034.1"/>
</dbReference>
<name>A0A9N8J0J1_9FLAO</name>
<comment type="caution">
    <text evidence="1">The sequence shown here is derived from an EMBL/GenBank/DDBJ whole genome shotgun (WGS) entry which is preliminary data.</text>
</comment>
<protein>
    <recommendedName>
        <fullName evidence="3">Lipoprotein</fullName>
    </recommendedName>
</protein>
<accession>A0A9N8J0J1</accession>
<gene>
    <name evidence="1" type="ORF">FLAPXU55_01648</name>
</gene>
<dbReference type="Proteomes" id="UP000533639">
    <property type="component" value="Unassembled WGS sequence"/>
</dbReference>
<evidence type="ECO:0000313" key="1">
    <source>
        <dbReference type="EMBL" id="CAC9973956.1"/>
    </source>
</evidence>
<evidence type="ECO:0000313" key="2">
    <source>
        <dbReference type="Proteomes" id="UP000533639"/>
    </source>
</evidence>
<evidence type="ECO:0008006" key="3">
    <source>
        <dbReference type="Google" id="ProtNLM"/>
    </source>
</evidence>
<dbReference type="EMBL" id="CAIJDE010000034">
    <property type="protein sequence ID" value="CAC9973956.1"/>
    <property type="molecule type" value="Genomic_DNA"/>
</dbReference>
<dbReference type="PROSITE" id="PS51257">
    <property type="entry name" value="PROKAR_LIPOPROTEIN"/>
    <property type="match status" value="1"/>
</dbReference>
<sequence length="188" mass="21994">MKKKIGLLIVFLILSACTTRKEIVSAKSECSVSIVTPEDLASNYKAFYSSSYFNINQFEDFDKIKNGILMCRWNEGFKNSTFLIVDFDKEFNAIKKRENSTEAVILSLEEKMRLKNILEILKKESYYQNCAHDHGHASLYILEIRHNDEKIVQYYSPMNHPYEIVTSNANIKLVQDVFGIMDRCYYRK</sequence>
<reference evidence="1 2" key="1">
    <citation type="submission" date="2020-06" db="EMBL/GenBank/DDBJ databases">
        <authorList>
            <person name="Criscuolo A."/>
        </authorList>
    </citation>
    <scope>NUCLEOTIDE SEQUENCE [LARGE SCALE GENOMIC DNA]</scope>
    <source>
        <strain evidence="1">PXU-55</strain>
    </source>
</reference>
<organism evidence="1 2">
    <name type="scientific">Flavobacterium panici</name>
    <dbReference type="NCBI Taxonomy" id="2654843"/>
    <lineage>
        <taxon>Bacteria</taxon>
        <taxon>Pseudomonadati</taxon>
        <taxon>Bacteroidota</taxon>
        <taxon>Flavobacteriia</taxon>
        <taxon>Flavobacteriales</taxon>
        <taxon>Flavobacteriaceae</taxon>
        <taxon>Flavobacterium</taxon>
    </lineage>
</organism>
<dbReference type="AlphaFoldDB" id="A0A9N8J0J1"/>
<proteinExistence type="predicted"/>
<keyword evidence="2" id="KW-1185">Reference proteome</keyword>